<sequence length="75" mass="8459">MSNLNHINCTLWVFVNGQSTTRRSQAFRPSTRPESQWRGSDLRQKDPSRSQGGLASARRRNIELASSASITVQQE</sequence>
<name>A0AAV4CMK2_9GAST</name>
<proteinExistence type="predicted"/>
<evidence type="ECO:0000313" key="3">
    <source>
        <dbReference type="Proteomes" id="UP000735302"/>
    </source>
</evidence>
<keyword evidence="3" id="KW-1185">Reference proteome</keyword>
<feature type="region of interest" description="Disordered" evidence="1">
    <location>
        <begin position="22"/>
        <end position="60"/>
    </location>
</feature>
<organism evidence="2 3">
    <name type="scientific">Plakobranchus ocellatus</name>
    <dbReference type="NCBI Taxonomy" id="259542"/>
    <lineage>
        <taxon>Eukaryota</taxon>
        <taxon>Metazoa</taxon>
        <taxon>Spiralia</taxon>
        <taxon>Lophotrochozoa</taxon>
        <taxon>Mollusca</taxon>
        <taxon>Gastropoda</taxon>
        <taxon>Heterobranchia</taxon>
        <taxon>Euthyneura</taxon>
        <taxon>Panpulmonata</taxon>
        <taxon>Sacoglossa</taxon>
        <taxon>Placobranchoidea</taxon>
        <taxon>Plakobranchidae</taxon>
        <taxon>Plakobranchus</taxon>
    </lineage>
</organism>
<comment type="caution">
    <text evidence="2">The sequence shown here is derived from an EMBL/GenBank/DDBJ whole genome shotgun (WGS) entry which is preliminary data.</text>
</comment>
<evidence type="ECO:0000313" key="2">
    <source>
        <dbReference type="EMBL" id="GFO33183.1"/>
    </source>
</evidence>
<gene>
    <name evidence="2" type="ORF">PoB_005968800</name>
</gene>
<dbReference type="EMBL" id="BLXT01006765">
    <property type="protein sequence ID" value="GFO33183.1"/>
    <property type="molecule type" value="Genomic_DNA"/>
</dbReference>
<feature type="compositionally biased region" description="Polar residues" evidence="1">
    <location>
        <begin position="22"/>
        <end position="38"/>
    </location>
</feature>
<dbReference type="Proteomes" id="UP000735302">
    <property type="component" value="Unassembled WGS sequence"/>
</dbReference>
<evidence type="ECO:0000256" key="1">
    <source>
        <dbReference type="SAM" id="MobiDB-lite"/>
    </source>
</evidence>
<protein>
    <submittedName>
        <fullName evidence="2">Uncharacterized protein</fullName>
    </submittedName>
</protein>
<reference evidence="2 3" key="1">
    <citation type="journal article" date="2021" name="Elife">
        <title>Chloroplast acquisition without the gene transfer in kleptoplastic sea slugs, Plakobranchus ocellatus.</title>
        <authorList>
            <person name="Maeda T."/>
            <person name="Takahashi S."/>
            <person name="Yoshida T."/>
            <person name="Shimamura S."/>
            <person name="Takaki Y."/>
            <person name="Nagai Y."/>
            <person name="Toyoda A."/>
            <person name="Suzuki Y."/>
            <person name="Arimoto A."/>
            <person name="Ishii H."/>
            <person name="Satoh N."/>
            <person name="Nishiyama T."/>
            <person name="Hasebe M."/>
            <person name="Maruyama T."/>
            <person name="Minagawa J."/>
            <person name="Obokata J."/>
            <person name="Shigenobu S."/>
        </authorList>
    </citation>
    <scope>NUCLEOTIDE SEQUENCE [LARGE SCALE GENOMIC DNA]</scope>
</reference>
<accession>A0AAV4CMK2</accession>
<dbReference type="AlphaFoldDB" id="A0AAV4CMK2"/>